<protein>
    <recommendedName>
        <fullName evidence="4">Lipoprotein</fullName>
    </recommendedName>
</protein>
<evidence type="ECO:0000313" key="2">
    <source>
        <dbReference type="EMBL" id="RIX60292.1"/>
    </source>
</evidence>
<dbReference type="AlphaFoldDB" id="A0A3A1VKL4"/>
<dbReference type="OrthoDB" id="2868629at2"/>
<feature type="chain" id="PRO_5039546606" description="Lipoprotein" evidence="1">
    <location>
        <begin position="22"/>
        <end position="130"/>
    </location>
</feature>
<dbReference type="EMBL" id="QXQA01000001">
    <property type="protein sequence ID" value="RIX60292.1"/>
    <property type="molecule type" value="Genomic_DNA"/>
</dbReference>
<keyword evidence="1" id="KW-0732">Signal</keyword>
<sequence length="130" mass="15117">MKCFHVVSILILLLISACSQSNNTTSKKLSEFYPGEIQNVDQVEITNGSSGERKSFKNKENISEWLESIKDVTFRIDQEQEKRDGFRYSVKLFESGENKLSFSTNTINDRQYITDDNFYESIKEFFENGE</sequence>
<reference evidence="2 3" key="1">
    <citation type="submission" date="2018-09" db="EMBL/GenBank/DDBJ databases">
        <title>Paenibacillus aracenensis nov. sp. isolated from a cave in southern Spain.</title>
        <authorList>
            <person name="Jurado V."/>
            <person name="Gutierrez-Patricio S."/>
            <person name="Gonzalez-Pimentel J.L."/>
            <person name="Miller A.Z."/>
            <person name="Laiz L."/>
            <person name="Saiz-Jimenez C."/>
        </authorList>
    </citation>
    <scope>NUCLEOTIDE SEQUENCE [LARGE SCALE GENOMIC DNA]</scope>
    <source>
        <strain evidence="2 3">DSM 22867</strain>
    </source>
</reference>
<name>A0A3A1VKL4_9BACL</name>
<accession>A0A3A1VKL4</accession>
<evidence type="ECO:0000313" key="3">
    <source>
        <dbReference type="Proteomes" id="UP000266482"/>
    </source>
</evidence>
<proteinExistence type="predicted"/>
<feature type="signal peptide" evidence="1">
    <location>
        <begin position="1"/>
        <end position="21"/>
    </location>
</feature>
<evidence type="ECO:0000256" key="1">
    <source>
        <dbReference type="SAM" id="SignalP"/>
    </source>
</evidence>
<dbReference type="Proteomes" id="UP000266482">
    <property type="component" value="Unassembled WGS sequence"/>
</dbReference>
<evidence type="ECO:0008006" key="4">
    <source>
        <dbReference type="Google" id="ProtNLM"/>
    </source>
</evidence>
<dbReference type="RefSeq" id="WP_119597667.1">
    <property type="nucleotide sequence ID" value="NZ_QXQA01000001.1"/>
</dbReference>
<comment type="caution">
    <text evidence="2">The sequence shown here is derived from an EMBL/GenBank/DDBJ whole genome shotgun (WGS) entry which is preliminary data.</text>
</comment>
<dbReference type="PROSITE" id="PS51257">
    <property type="entry name" value="PROKAR_LIPOPROTEIN"/>
    <property type="match status" value="1"/>
</dbReference>
<gene>
    <name evidence="2" type="ORF">D3P08_01610</name>
</gene>
<organism evidence="2 3">
    <name type="scientific">Paenibacillus nanensis</name>
    <dbReference type="NCBI Taxonomy" id="393251"/>
    <lineage>
        <taxon>Bacteria</taxon>
        <taxon>Bacillati</taxon>
        <taxon>Bacillota</taxon>
        <taxon>Bacilli</taxon>
        <taxon>Bacillales</taxon>
        <taxon>Paenibacillaceae</taxon>
        <taxon>Paenibacillus</taxon>
    </lineage>
</organism>
<keyword evidence="3" id="KW-1185">Reference proteome</keyword>